<dbReference type="EnsemblMetazoa" id="AATE019465-RA">
    <property type="protein sequence ID" value="AATE019465-PA.1"/>
    <property type="gene ID" value="AATE019465"/>
</dbReference>
<reference evidence="1" key="1">
    <citation type="submission" date="2022-08" db="UniProtKB">
        <authorList>
            <consortium name="EnsemblMetazoa"/>
        </authorList>
    </citation>
    <scope>IDENTIFICATION</scope>
    <source>
        <strain evidence="1">EBRO</strain>
    </source>
</reference>
<dbReference type="STRING" id="41427.A0A182JJY3"/>
<evidence type="ECO:0000313" key="1">
    <source>
        <dbReference type="EnsemblMetazoa" id="AATE019465-PA.1"/>
    </source>
</evidence>
<dbReference type="AlphaFoldDB" id="A0A182JJY3"/>
<name>A0A182JJY3_ANOAO</name>
<protein>
    <submittedName>
        <fullName evidence="1">Uncharacterized protein</fullName>
    </submittedName>
</protein>
<organism evidence="1">
    <name type="scientific">Anopheles atroparvus</name>
    <name type="common">European mosquito</name>
    <dbReference type="NCBI Taxonomy" id="41427"/>
    <lineage>
        <taxon>Eukaryota</taxon>
        <taxon>Metazoa</taxon>
        <taxon>Ecdysozoa</taxon>
        <taxon>Arthropoda</taxon>
        <taxon>Hexapoda</taxon>
        <taxon>Insecta</taxon>
        <taxon>Pterygota</taxon>
        <taxon>Neoptera</taxon>
        <taxon>Endopterygota</taxon>
        <taxon>Diptera</taxon>
        <taxon>Nematocera</taxon>
        <taxon>Culicoidea</taxon>
        <taxon>Culicidae</taxon>
        <taxon>Anophelinae</taxon>
        <taxon>Anopheles</taxon>
    </lineage>
</organism>
<accession>A0A182JJY3</accession>
<proteinExistence type="predicted"/>
<sequence>MDLNDCVQELRRRGKPVPERGPYDNDQIYREKCQKIIKYQVPLNNR</sequence>
<dbReference type="VEuPathDB" id="VectorBase:AATE019465"/>